<keyword evidence="4" id="KW-0472">Membrane</keyword>
<keyword evidence="4" id="KW-0812">Transmembrane</keyword>
<dbReference type="PANTHER" id="PTHR45931:SF3">
    <property type="entry name" value="RING ZINC FINGER-CONTAINING PROTEIN"/>
    <property type="match status" value="1"/>
</dbReference>
<feature type="transmembrane region" description="Helical" evidence="4">
    <location>
        <begin position="21"/>
        <end position="44"/>
    </location>
</feature>
<evidence type="ECO:0000256" key="2">
    <source>
        <dbReference type="ARBA" id="ARBA00022771"/>
    </source>
</evidence>
<evidence type="ECO:0000259" key="5">
    <source>
        <dbReference type="PROSITE" id="PS50089"/>
    </source>
</evidence>
<dbReference type="AlphaFoldDB" id="A0A6C0IXB5"/>
<proteinExistence type="predicted"/>
<evidence type="ECO:0000313" key="6">
    <source>
        <dbReference type="EMBL" id="QHT97066.1"/>
    </source>
</evidence>
<feature type="transmembrane region" description="Helical" evidence="4">
    <location>
        <begin position="77"/>
        <end position="100"/>
    </location>
</feature>
<keyword evidence="2" id="KW-0863">Zinc-finger</keyword>
<dbReference type="GO" id="GO:0008270">
    <property type="term" value="F:zinc ion binding"/>
    <property type="evidence" value="ECO:0007669"/>
    <property type="project" value="UniProtKB-KW"/>
</dbReference>
<dbReference type="SUPFAM" id="SSF57850">
    <property type="entry name" value="RING/U-box"/>
    <property type="match status" value="1"/>
</dbReference>
<keyword evidence="1" id="KW-0479">Metal-binding</keyword>
<feature type="transmembrane region" description="Helical" evidence="4">
    <location>
        <begin position="50"/>
        <end position="70"/>
    </location>
</feature>
<evidence type="ECO:0000256" key="3">
    <source>
        <dbReference type="ARBA" id="ARBA00022833"/>
    </source>
</evidence>
<dbReference type="Gene3D" id="3.30.40.10">
    <property type="entry name" value="Zinc/RING finger domain, C3HC4 (zinc finger)"/>
    <property type="match status" value="1"/>
</dbReference>
<dbReference type="InterPro" id="IPR001841">
    <property type="entry name" value="Znf_RING"/>
</dbReference>
<dbReference type="PROSITE" id="PS50089">
    <property type="entry name" value="ZF_RING_2"/>
    <property type="match status" value="1"/>
</dbReference>
<keyword evidence="3" id="KW-0862">Zinc</keyword>
<accession>A0A6C0IXB5</accession>
<reference evidence="6" key="1">
    <citation type="journal article" date="2020" name="Nature">
        <title>Giant virus diversity and host interactions through global metagenomics.</title>
        <authorList>
            <person name="Schulz F."/>
            <person name="Roux S."/>
            <person name="Paez-Espino D."/>
            <person name="Jungbluth S."/>
            <person name="Walsh D.A."/>
            <person name="Denef V.J."/>
            <person name="McMahon K.D."/>
            <person name="Konstantinidis K.T."/>
            <person name="Eloe-Fadrosh E.A."/>
            <person name="Kyrpides N.C."/>
            <person name="Woyke T."/>
        </authorList>
    </citation>
    <scope>NUCLEOTIDE SEQUENCE</scope>
    <source>
        <strain evidence="6">GVMAG-M-3300024510-1</strain>
    </source>
</reference>
<feature type="domain" description="RING-type" evidence="5">
    <location>
        <begin position="159"/>
        <end position="200"/>
    </location>
</feature>
<keyword evidence="4" id="KW-1133">Transmembrane helix</keyword>
<dbReference type="GO" id="GO:0006511">
    <property type="term" value="P:ubiquitin-dependent protein catabolic process"/>
    <property type="evidence" value="ECO:0007669"/>
    <property type="project" value="TreeGrafter"/>
</dbReference>
<dbReference type="Pfam" id="PF13639">
    <property type="entry name" value="zf-RING_2"/>
    <property type="match status" value="1"/>
</dbReference>
<dbReference type="SMART" id="SM00184">
    <property type="entry name" value="RING"/>
    <property type="match status" value="1"/>
</dbReference>
<protein>
    <recommendedName>
        <fullName evidence="5">RING-type domain-containing protein</fullName>
    </recommendedName>
</protein>
<dbReference type="InterPro" id="IPR051834">
    <property type="entry name" value="RING_finger_E3_ligase"/>
</dbReference>
<feature type="transmembrane region" description="Helical" evidence="4">
    <location>
        <begin position="106"/>
        <end position="132"/>
    </location>
</feature>
<organism evidence="6">
    <name type="scientific">viral metagenome</name>
    <dbReference type="NCBI Taxonomy" id="1070528"/>
    <lineage>
        <taxon>unclassified sequences</taxon>
        <taxon>metagenomes</taxon>
        <taxon>organismal metagenomes</taxon>
    </lineage>
</organism>
<dbReference type="PANTHER" id="PTHR45931">
    <property type="entry name" value="SI:CH211-59O9.10"/>
    <property type="match status" value="1"/>
</dbReference>
<name>A0A6C0IXB5_9ZZZZ</name>
<evidence type="ECO:0000256" key="4">
    <source>
        <dbReference type="SAM" id="Phobius"/>
    </source>
</evidence>
<dbReference type="GO" id="GO:0061630">
    <property type="term" value="F:ubiquitin protein ligase activity"/>
    <property type="evidence" value="ECO:0007669"/>
    <property type="project" value="TreeGrafter"/>
</dbReference>
<dbReference type="EMBL" id="MN740271">
    <property type="protein sequence ID" value="QHT97066.1"/>
    <property type="molecule type" value="Genomic_DNA"/>
</dbReference>
<evidence type="ECO:0000256" key="1">
    <source>
        <dbReference type="ARBA" id="ARBA00022723"/>
    </source>
</evidence>
<dbReference type="InterPro" id="IPR013083">
    <property type="entry name" value="Znf_RING/FYVE/PHD"/>
</dbReference>
<sequence length="218" mass="25328">MDTAILIDRMRDRKYLFVAKFYLNLFFAACMIVASSSSNCWNVIKKSYIMSMFLIALDCSLLIIFVLWQYSDCINTLCASFSFGINISFTIVNVISLIYIVQSCSLFTLITFITYNVYCLFIMFVVTIYIVWLRRWKNDEDLESLTSRRAVESDTSAVCSICLDEYKICDKISQCLCGHEFHWACLLEWMKRSRTCPLCKQTFSQSTNAFFSVTIEPI</sequence>
<dbReference type="GO" id="GO:0005634">
    <property type="term" value="C:nucleus"/>
    <property type="evidence" value="ECO:0007669"/>
    <property type="project" value="TreeGrafter"/>
</dbReference>